<protein>
    <submittedName>
        <fullName evidence="2">KilA domain-containing protein</fullName>
    </submittedName>
</protein>
<dbReference type="Pfam" id="PF04383">
    <property type="entry name" value="KilA-N"/>
    <property type="match status" value="1"/>
</dbReference>
<accession>A0A2P8FIN2</accession>
<dbReference type="InterPro" id="IPR017880">
    <property type="entry name" value="KilA_N"/>
</dbReference>
<dbReference type="EMBL" id="PYAS01000021">
    <property type="protein sequence ID" value="PSL21574.1"/>
    <property type="molecule type" value="Genomic_DNA"/>
</dbReference>
<reference evidence="2 3" key="1">
    <citation type="submission" date="2018-03" db="EMBL/GenBank/DDBJ databases">
        <title>Genomic Encyclopedia of Archaeal and Bacterial Type Strains, Phase II (KMG-II): from individual species to whole genera.</title>
        <authorList>
            <person name="Goeker M."/>
        </authorList>
    </citation>
    <scope>NUCLEOTIDE SEQUENCE [LARGE SCALE GENOMIC DNA]</scope>
    <source>
        <strain evidence="2 3">DSM 29057</strain>
    </source>
</reference>
<dbReference type="Proteomes" id="UP000241964">
    <property type="component" value="Unassembled WGS sequence"/>
</dbReference>
<dbReference type="InterPro" id="IPR018004">
    <property type="entry name" value="KilA/APSES_HTH"/>
</dbReference>
<comment type="caution">
    <text evidence="2">The sequence shown here is derived from an EMBL/GenBank/DDBJ whole genome shotgun (WGS) entry which is preliminary data.</text>
</comment>
<dbReference type="RefSeq" id="WP_106599257.1">
    <property type="nucleotide sequence ID" value="NZ_PYAS01000021.1"/>
</dbReference>
<name>A0A2P8FIN2_9BACT</name>
<dbReference type="OrthoDB" id="9810290at2"/>
<gene>
    <name evidence="2" type="ORF">CLV60_12170</name>
</gene>
<dbReference type="AlphaFoldDB" id="A0A2P8FIN2"/>
<proteinExistence type="predicted"/>
<evidence type="ECO:0000313" key="2">
    <source>
        <dbReference type="EMBL" id="PSL21574.1"/>
    </source>
</evidence>
<evidence type="ECO:0000313" key="3">
    <source>
        <dbReference type="Proteomes" id="UP000241964"/>
    </source>
</evidence>
<keyword evidence="3" id="KW-1185">Reference proteome</keyword>
<organism evidence="2 3">
    <name type="scientific">Dyadobacter jiangsuensis</name>
    <dbReference type="NCBI Taxonomy" id="1591085"/>
    <lineage>
        <taxon>Bacteria</taxon>
        <taxon>Pseudomonadati</taxon>
        <taxon>Bacteroidota</taxon>
        <taxon>Cytophagia</taxon>
        <taxon>Cytophagales</taxon>
        <taxon>Spirosomataceae</taxon>
        <taxon>Dyadobacter</taxon>
    </lineage>
</organism>
<feature type="domain" description="KilA-N" evidence="1">
    <location>
        <begin position="4"/>
        <end position="138"/>
    </location>
</feature>
<dbReference type="SMART" id="SM01252">
    <property type="entry name" value="KilA-N"/>
    <property type="match status" value="1"/>
</dbReference>
<evidence type="ECO:0000259" key="1">
    <source>
        <dbReference type="PROSITE" id="PS51301"/>
    </source>
</evidence>
<dbReference type="PROSITE" id="PS51301">
    <property type="entry name" value="KILA_N"/>
    <property type="match status" value="1"/>
</dbReference>
<sequence>MKDQKLIVNDQEISVLSRENGDFISLTDIARQKNTATGLVISHWLRARFTVEFIGLWEQLYNPNFNITEFGNIKNETGSNSYVLTVKQWIQKTNSIGLVSKAGRYSGGTFAHKDIAFEFASWISPSFKLYLIKEFQRLKEEENNRLQLDWNLRRSLAKINYTIHTDAVKENLVPKELDPLAISKVYAGEADILNLALFGMTAREWTDQNPNRGNLRDSATMEQLVVLSNLESINGMLIGQERSAADRAIELNRIAIIQMKSLVAHRSLQKASLPLNQPN</sequence>